<dbReference type="InterPro" id="IPR000014">
    <property type="entry name" value="PAS"/>
</dbReference>
<evidence type="ECO:0000313" key="7">
    <source>
        <dbReference type="EMBL" id="QQQ17686.1"/>
    </source>
</evidence>
<dbReference type="SUPFAM" id="SSF55874">
    <property type="entry name" value="ATPase domain of HSP90 chaperone/DNA topoisomerase II/histidine kinase"/>
    <property type="match status" value="1"/>
</dbReference>
<dbReference type="Gene3D" id="3.30.450.20">
    <property type="entry name" value="PAS domain"/>
    <property type="match status" value="2"/>
</dbReference>
<evidence type="ECO:0000256" key="4">
    <source>
        <dbReference type="SAM" id="Phobius"/>
    </source>
</evidence>
<dbReference type="InterPro" id="IPR003594">
    <property type="entry name" value="HATPase_dom"/>
</dbReference>
<name>A0ABX7BMW7_9CAUL</name>
<dbReference type="InterPro" id="IPR036890">
    <property type="entry name" value="HATPase_C_sf"/>
</dbReference>
<feature type="domain" description="Histidine kinase" evidence="5">
    <location>
        <begin position="406"/>
        <end position="613"/>
    </location>
</feature>
<dbReference type="EMBL" id="CP067977">
    <property type="protein sequence ID" value="QQQ17686.1"/>
    <property type="molecule type" value="Genomic_DNA"/>
</dbReference>
<proteinExistence type="predicted"/>
<dbReference type="InterPro" id="IPR004358">
    <property type="entry name" value="Sig_transdc_His_kin-like_C"/>
</dbReference>
<reference evidence="7 8" key="1">
    <citation type="submission" date="2021-01" db="EMBL/GenBank/DDBJ databases">
        <title>Brevundimonas vitis sp. nov., an bacterium isolated from grape (Vitis vinifera).</title>
        <authorList>
            <person name="Jiang L."/>
            <person name="Lee J."/>
        </authorList>
    </citation>
    <scope>NUCLEOTIDE SEQUENCE [LARGE SCALE GENOMIC DNA]</scope>
    <source>
        <strain evidence="7 8">GRTSA-9</strain>
    </source>
</reference>
<feature type="domain" description="PAS" evidence="6">
    <location>
        <begin position="55"/>
        <end position="99"/>
    </location>
</feature>
<feature type="coiled-coil region" evidence="3">
    <location>
        <begin position="352"/>
        <end position="388"/>
    </location>
</feature>
<gene>
    <name evidence="7" type="ORF">JIP62_10085</name>
</gene>
<dbReference type="Gene3D" id="1.10.287.130">
    <property type="match status" value="1"/>
</dbReference>
<dbReference type="SMART" id="SM00387">
    <property type="entry name" value="HATPase_c"/>
    <property type="match status" value="1"/>
</dbReference>
<keyword evidence="8" id="KW-1185">Reference proteome</keyword>
<dbReference type="InterPro" id="IPR013656">
    <property type="entry name" value="PAS_4"/>
</dbReference>
<feature type="transmembrane region" description="Helical" evidence="4">
    <location>
        <begin position="9"/>
        <end position="32"/>
    </location>
</feature>
<dbReference type="PROSITE" id="PS50112">
    <property type="entry name" value="PAS"/>
    <property type="match status" value="1"/>
</dbReference>
<dbReference type="PRINTS" id="PR00344">
    <property type="entry name" value="BCTRLSENSOR"/>
</dbReference>
<evidence type="ECO:0000259" key="6">
    <source>
        <dbReference type="PROSITE" id="PS50112"/>
    </source>
</evidence>
<evidence type="ECO:0000256" key="1">
    <source>
        <dbReference type="ARBA" id="ARBA00000085"/>
    </source>
</evidence>
<dbReference type="PROSITE" id="PS50109">
    <property type="entry name" value="HIS_KIN"/>
    <property type="match status" value="1"/>
</dbReference>
<dbReference type="CDD" id="cd00130">
    <property type="entry name" value="PAS"/>
    <property type="match status" value="1"/>
</dbReference>
<keyword evidence="3" id="KW-0175">Coiled coil</keyword>
<dbReference type="Pfam" id="PF08448">
    <property type="entry name" value="PAS_4"/>
    <property type="match status" value="2"/>
</dbReference>
<dbReference type="InterPro" id="IPR035965">
    <property type="entry name" value="PAS-like_dom_sf"/>
</dbReference>
<keyword evidence="4" id="KW-0472">Membrane</keyword>
<comment type="catalytic activity">
    <reaction evidence="1">
        <text>ATP + protein L-histidine = ADP + protein N-phospho-L-histidine.</text>
        <dbReference type="EC" id="2.7.13.3"/>
    </reaction>
</comment>
<protein>
    <recommendedName>
        <fullName evidence="2">histidine kinase</fullName>
        <ecNumber evidence="2">2.7.13.3</ecNumber>
    </recommendedName>
</protein>
<dbReference type="SMART" id="SM00091">
    <property type="entry name" value="PAS"/>
    <property type="match status" value="2"/>
</dbReference>
<evidence type="ECO:0000313" key="8">
    <source>
        <dbReference type="Proteomes" id="UP000595448"/>
    </source>
</evidence>
<dbReference type="EC" id="2.7.13.3" evidence="2"/>
<dbReference type="Pfam" id="PF02518">
    <property type="entry name" value="HATPase_c"/>
    <property type="match status" value="1"/>
</dbReference>
<evidence type="ECO:0000259" key="5">
    <source>
        <dbReference type="PROSITE" id="PS50109"/>
    </source>
</evidence>
<dbReference type="PANTHER" id="PTHR43065">
    <property type="entry name" value="SENSOR HISTIDINE KINASE"/>
    <property type="match status" value="1"/>
</dbReference>
<dbReference type="Proteomes" id="UP000595448">
    <property type="component" value="Chromosome"/>
</dbReference>
<dbReference type="Gene3D" id="3.30.565.10">
    <property type="entry name" value="Histidine kinase-like ATPase, C-terminal domain"/>
    <property type="match status" value="1"/>
</dbReference>
<evidence type="ECO:0000256" key="3">
    <source>
        <dbReference type="SAM" id="Coils"/>
    </source>
</evidence>
<accession>A0ABX7BMW7</accession>
<keyword evidence="4" id="KW-1133">Transmembrane helix</keyword>
<dbReference type="SUPFAM" id="SSF55785">
    <property type="entry name" value="PYP-like sensor domain (PAS domain)"/>
    <property type="match status" value="2"/>
</dbReference>
<dbReference type="InterPro" id="IPR005467">
    <property type="entry name" value="His_kinase_dom"/>
</dbReference>
<keyword evidence="4" id="KW-0812">Transmembrane</keyword>
<dbReference type="PANTHER" id="PTHR43065:SF42">
    <property type="entry name" value="TWO-COMPONENT SENSOR PPRA"/>
    <property type="match status" value="1"/>
</dbReference>
<organism evidence="7 8">
    <name type="scientific">Brevundimonas vitisensis</name>
    <dbReference type="NCBI Taxonomy" id="2800818"/>
    <lineage>
        <taxon>Bacteria</taxon>
        <taxon>Pseudomonadati</taxon>
        <taxon>Pseudomonadota</taxon>
        <taxon>Alphaproteobacteria</taxon>
        <taxon>Caulobacterales</taxon>
        <taxon>Caulobacteraceae</taxon>
        <taxon>Brevundimonas</taxon>
    </lineage>
</organism>
<sequence length="613" mass="63891">MFMEGEIDWVLLLGVVATLSTVAAVVATWFAVTNRGRHVSTTSELDLVQKAAQSADKRLFETLNAIPVALVETDRQGKFTFANRAAHQLLGRRDAELLGLRFHSATWGITYPDGRPVPPDLLPSARALRGQTVKGFQHLLANPATRRKMLVSVTAMPIETDRGEVIGSIAAIVETEGLTTPETIAPAPAFEAPVPEVAPTPVADPTDDLIRRVFEVASSALVVVGTDGLIRAANGAAMGVLGRSDGVAGADFADLFLGEDERVEGRQAVRAAFMAPAGEAEPIHSTGGPGGALVWRALPLNDAEGRADALLLAGERAEAETAPHDKAAEPVGDTAPVTEAAASEPSVADDQLEALRQALTEAEGKAEAARLEAEAARAQAAQAEIDARRELDGARRMESVGRLTGGVAQDFNALLTVMTSALDLMLKQVDDPSRVRRLGEAALAAGQRGEALTRRLTAFSQGEDGAPVQVLDAGALLNAMEGRLRALAGPGVDLMIDAPPEPALARIDPVTFEGAVRALVQNAVEAVDGRGSVAVRLESLLEGGLRLSVRDTGPGLDRDLAARALEPFFTTRPGQAGLGLSQAHAFARQSGGKLSIDSAPGEGAEVAISLPAA</sequence>
<evidence type="ECO:0000256" key="2">
    <source>
        <dbReference type="ARBA" id="ARBA00012438"/>
    </source>
</evidence>